<dbReference type="InParanoid" id="A0A0C3E3V6"/>
<reference evidence="3" key="2">
    <citation type="submission" date="2015-01" db="EMBL/GenBank/DDBJ databases">
        <title>Evolutionary Origins and Diversification of the Mycorrhizal Mutualists.</title>
        <authorList>
            <consortium name="DOE Joint Genome Institute"/>
            <consortium name="Mycorrhizal Genomics Consortium"/>
            <person name="Kohler A."/>
            <person name="Kuo A."/>
            <person name="Nagy L.G."/>
            <person name="Floudas D."/>
            <person name="Copeland A."/>
            <person name="Barry K.W."/>
            <person name="Cichocki N."/>
            <person name="Veneault-Fourrey C."/>
            <person name="LaButti K."/>
            <person name="Lindquist E.A."/>
            <person name="Lipzen A."/>
            <person name="Lundell T."/>
            <person name="Morin E."/>
            <person name="Murat C."/>
            <person name="Riley R."/>
            <person name="Ohm R."/>
            <person name="Sun H."/>
            <person name="Tunlid A."/>
            <person name="Henrissat B."/>
            <person name="Grigoriev I.V."/>
            <person name="Hibbett D.S."/>
            <person name="Martin F."/>
        </authorList>
    </citation>
    <scope>NUCLEOTIDE SEQUENCE [LARGE SCALE GENOMIC DNA]</scope>
    <source>
        <strain evidence="3">Foug A</strain>
    </source>
</reference>
<dbReference type="Proteomes" id="UP000053989">
    <property type="component" value="Unassembled WGS sequence"/>
</dbReference>
<evidence type="ECO:0000313" key="2">
    <source>
        <dbReference type="EMBL" id="KIM62706.1"/>
    </source>
</evidence>
<dbReference type="EMBL" id="KN822040">
    <property type="protein sequence ID" value="KIM62706.1"/>
    <property type="molecule type" value="Genomic_DNA"/>
</dbReference>
<feature type="region of interest" description="Disordered" evidence="1">
    <location>
        <begin position="319"/>
        <end position="358"/>
    </location>
</feature>
<feature type="region of interest" description="Disordered" evidence="1">
    <location>
        <begin position="92"/>
        <end position="117"/>
    </location>
</feature>
<reference evidence="2 3" key="1">
    <citation type="submission" date="2014-04" db="EMBL/GenBank/DDBJ databases">
        <authorList>
            <consortium name="DOE Joint Genome Institute"/>
            <person name="Kuo A."/>
            <person name="Kohler A."/>
            <person name="Nagy L.G."/>
            <person name="Floudas D."/>
            <person name="Copeland A."/>
            <person name="Barry K.W."/>
            <person name="Cichocki N."/>
            <person name="Veneault-Fourrey C."/>
            <person name="LaButti K."/>
            <person name="Lindquist E.A."/>
            <person name="Lipzen A."/>
            <person name="Lundell T."/>
            <person name="Morin E."/>
            <person name="Murat C."/>
            <person name="Sun H."/>
            <person name="Tunlid A."/>
            <person name="Henrissat B."/>
            <person name="Grigoriev I.V."/>
            <person name="Hibbett D.S."/>
            <person name="Martin F."/>
            <person name="Nordberg H.P."/>
            <person name="Cantor M.N."/>
            <person name="Hua S.X."/>
        </authorList>
    </citation>
    <scope>NUCLEOTIDE SEQUENCE [LARGE SCALE GENOMIC DNA]</scope>
    <source>
        <strain evidence="2 3">Foug A</strain>
    </source>
</reference>
<protein>
    <submittedName>
        <fullName evidence="2">Uncharacterized protein</fullName>
    </submittedName>
</protein>
<evidence type="ECO:0000256" key="1">
    <source>
        <dbReference type="SAM" id="MobiDB-lite"/>
    </source>
</evidence>
<gene>
    <name evidence="2" type="ORF">SCLCIDRAFT_1214808</name>
</gene>
<organism evidence="2 3">
    <name type="scientific">Scleroderma citrinum Foug A</name>
    <dbReference type="NCBI Taxonomy" id="1036808"/>
    <lineage>
        <taxon>Eukaryota</taxon>
        <taxon>Fungi</taxon>
        <taxon>Dikarya</taxon>
        <taxon>Basidiomycota</taxon>
        <taxon>Agaricomycotina</taxon>
        <taxon>Agaricomycetes</taxon>
        <taxon>Agaricomycetidae</taxon>
        <taxon>Boletales</taxon>
        <taxon>Sclerodermatineae</taxon>
        <taxon>Sclerodermataceae</taxon>
        <taxon>Scleroderma</taxon>
    </lineage>
</organism>
<accession>A0A0C3E3V6</accession>
<feature type="compositionally biased region" description="Polar residues" evidence="1">
    <location>
        <begin position="92"/>
        <end position="104"/>
    </location>
</feature>
<feature type="region of interest" description="Disordered" evidence="1">
    <location>
        <begin position="1"/>
        <end position="78"/>
    </location>
</feature>
<evidence type="ECO:0000313" key="3">
    <source>
        <dbReference type="Proteomes" id="UP000053989"/>
    </source>
</evidence>
<sequence>MSARKAFVPSRPQSACFTDAEVTSARAGATSDSDLPHAASMTFGRPHSSVDNRGFGFGNRRGTAGSASTPAPNGGGKPLSLSGLLKKRTQIQHPNVHPSTQSDTDAAPHAKKPRRSFEGILRPEMTPISIVPYPAGVAPMGGLDDDATPRKQLSISRSMSYTLAGGMVRDEDKSPQGELNGVGEQRGNEESNGTLLTDRLHWKVPIIDCMHMNVGAIPVGYMRMLPGADMGVLRVTGGGNTAPSPSMIAAPVPGYAHFDPGITEITVHAKCDVNDVHEQMHPTRGTERVHGNTSGKIVDAEIALQGRNALGLAHGPRGVRVDQESQDPDQQGSGQRPQKRTRQETNEGYVPLSSPQIPITPIPVAPSLQSIDPHTTLDCLFSDLGEIVSVEEFEAECKRWRECTREEWMKGTEELSKDFQQLLDMACISG</sequence>
<dbReference type="AlphaFoldDB" id="A0A0C3E3V6"/>
<proteinExistence type="predicted"/>
<dbReference type="OrthoDB" id="3261714at2759"/>
<feature type="region of interest" description="Disordered" evidence="1">
    <location>
        <begin position="166"/>
        <end position="193"/>
    </location>
</feature>
<dbReference type="HOGENOM" id="CLU_638034_0_0_1"/>
<feature type="compositionally biased region" description="Low complexity" evidence="1">
    <location>
        <begin position="52"/>
        <end position="62"/>
    </location>
</feature>
<keyword evidence="3" id="KW-1185">Reference proteome</keyword>
<name>A0A0C3E3V6_9AGAM</name>